<feature type="domain" description="Peptidase A2" evidence="3">
    <location>
        <begin position="46"/>
        <end position="82"/>
    </location>
</feature>
<dbReference type="InterPro" id="IPR034122">
    <property type="entry name" value="Retropepsin-like_bacterial"/>
</dbReference>
<dbReference type="PROSITE" id="PS00141">
    <property type="entry name" value="ASP_PROTEASE"/>
    <property type="match status" value="1"/>
</dbReference>
<dbReference type="Proteomes" id="UP000051096">
    <property type="component" value="Unassembled WGS sequence"/>
</dbReference>
<feature type="signal peptide" evidence="2">
    <location>
        <begin position="1"/>
        <end position="17"/>
    </location>
</feature>
<dbReference type="InterPro" id="IPR021109">
    <property type="entry name" value="Peptidase_aspartic_dom_sf"/>
</dbReference>
<dbReference type="AlphaFoldDB" id="A0A0S8GAX6"/>
<keyword evidence="2" id="KW-0732">Signal</keyword>
<feature type="chain" id="PRO_5006646794" description="Peptidase A2 domain-containing protein" evidence="2">
    <location>
        <begin position="18"/>
        <end position="303"/>
    </location>
</feature>
<evidence type="ECO:0000256" key="1">
    <source>
        <dbReference type="ARBA" id="ARBA00022801"/>
    </source>
</evidence>
<dbReference type="PROSITE" id="PS50175">
    <property type="entry name" value="ASP_PROT_RETROV"/>
    <property type="match status" value="1"/>
</dbReference>
<reference evidence="4 5" key="1">
    <citation type="journal article" date="2015" name="Microbiome">
        <title>Genomic resolution of linkages in carbon, nitrogen, and sulfur cycling among widespread estuary sediment bacteria.</title>
        <authorList>
            <person name="Baker B.J."/>
            <person name="Lazar C.S."/>
            <person name="Teske A.P."/>
            <person name="Dick G.J."/>
        </authorList>
    </citation>
    <scope>NUCLEOTIDE SEQUENCE [LARGE SCALE GENOMIC DNA]</scope>
    <source>
        <strain evidence="4">SM23_60</strain>
    </source>
</reference>
<keyword evidence="1" id="KW-0378">Hydrolase</keyword>
<organism evidence="4 5">
    <name type="scientific">candidate division WOR_3 bacterium SM23_60</name>
    <dbReference type="NCBI Taxonomy" id="1703780"/>
    <lineage>
        <taxon>Bacteria</taxon>
        <taxon>Bacteria division WOR-3</taxon>
    </lineage>
</organism>
<dbReference type="EMBL" id="LJUO01000110">
    <property type="protein sequence ID" value="KPK69872.1"/>
    <property type="molecule type" value="Genomic_DNA"/>
</dbReference>
<proteinExistence type="predicted"/>
<comment type="caution">
    <text evidence="4">The sequence shown here is derived from an EMBL/GenBank/DDBJ whole genome shotgun (WGS) entry which is preliminary data.</text>
</comment>
<evidence type="ECO:0000313" key="5">
    <source>
        <dbReference type="Proteomes" id="UP000051096"/>
    </source>
</evidence>
<sequence length="303" mass="33157">MKIIVVTLIILSSLALAPGQPQSTTIAMELRLNLIVATVGINGVPEKFILDTGASHTVISDKLAQELGLEEVEKSRARGAGGEIDVAIVRVDSFAINNLVVRDLSCTVAGSEEMSCMLGEDISGVLGYNVLSQFTITIDYKARQLTFTQYEEEELETAVVSGDQFSSPKFKVTCERPNQTWDFNTETPLPDMLVILEKQGTSAHVTVSARELHGIELKDLAPILDMSLPAQVENYENISAATKTIAGRECYVVDYKGKKDGVDKSFRLHSFKLNENLYTIKCAADDAEFDSLIPEFNEIANSV</sequence>
<dbReference type="InterPro" id="IPR001995">
    <property type="entry name" value="Peptidase_A2_cat"/>
</dbReference>
<dbReference type="CDD" id="cd05483">
    <property type="entry name" value="retropepsin_like_bacteria"/>
    <property type="match status" value="1"/>
</dbReference>
<dbReference type="InterPro" id="IPR001969">
    <property type="entry name" value="Aspartic_peptidase_AS"/>
</dbReference>
<dbReference type="GO" id="GO:0006508">
    <property type="term" value="P:proteolysis"/>
    <property type="evidence" value="ECO:0007669"/>
    <property type="project" value="InterPro"/>
</dbReference>
<accession>A0A0S8GAX6</accession>
<dbReference type="GO" id="GO:0004190">
    <property type="term" value="F:aspartic-type endopeptidase activity"/>
    <property type="evidence" value="ECO:0007669"/>
    <property type="project" value="InterPro"/>
</dbReference>
<name>A0A0S8GAX6_UNCW3</name>
<evidence type="ECO:0000259" key="3">
    <source>
        <dbReference type="PROSITE" id="PS50175"/>
    </source>
</evidence>
<dbReference type="Gene3D" id="3.40.1000.10">
    <property type="entry name" value="Mog1/PsbP, alpha/beta/alpha sandwich"/>
    <property type="match status" value="1"/>
</dbReference>
<evidence type="ECO:0000256" key="2">
    <source>
        <dbReference type="SAM" id="SignalP"/>
    </source>
</evidence>
<dbReference type="Pfam" id="PF13650">
    <property type="entry name" value="Asp_protease_2"/>
    <property type="match status" value="1"/>
</dbReference>
<dbReference type="SUPFAM" id="SSF50630">
    <property type="entry name" value="Acid proteases"/>
    <property type="match status" value="1"/>
</dbReference>
<dbReference type="Gene3D" id="2.40.70.10">
    <property type="entry name" value="Acid Proteases"/>
    <property type="match status" value="1"/>
</dbReference>
<gene>
    <name evidence="4" type="ORF">AMJ87_09800</name>
</gene>
<evidence type="ECO:0000313" key="4">
    <source>
        <dbReference type="EMBL" id="KPK69872.1"/>
    </source>
</evidence>
<protein>
    <recommendedName>
        <fullName evidence="3">Peptidase A2 domain-containing protein</fullName>
    </recommendedName>
</protein>
<feature type="non-terminal residue" evidence="4">
    <location>
        <position position="303"/>
    </location>
</feature>